<dbReference type="AlphaFoldDB" id="A0A285RSS0"/>
<name>A0A285RSS0_9PROT</name>
<organism evidence="1 2">
    <name type="scientific">Thalassospira xiamenensis</name>
    <dbReference type="NCBI Taxonomy" id="220697"/>
    <lineage>
        <taxon>Bacteria</taxon>
        <taxon>Pseudomonadati</taxon>
        <taxon>Pseudomonadota</taxon>
        <taxon>Alphaproteobacteria</taxon>
        <taxon>Rhodospirillales</taxon>
        <taxon>Thalassospiraceae</taxon>
        <taxon>Thalassospira</taxon>
    </lineage>
</organism>
<dbReference type="Proteomes" id="UP000219068">
    <property type="component" value="Unassembled WGS sequence"/>
</dbReference>
<dbReference type="EMBL" id="OBMM01000001">
    <property type="protein sequence ID" value="SOB97269.1"/>
    <property type="molecule type" value="Genomic_DNA"/>
</dbReference>
<protein>
    <submittedName>
        <fullName evidence="1">Uncharacterized protein</fullName>
    </submittedName>
</protein>
<evidence type="ECO:0000313" key="1">
    <source>
        <dbReference type="EMBL" id="SOB97269.1"/>
    </source>
</evidence>
<gene>
    <name evidence="1" type="ORF">SAMN05428964_1012155</name>
</gene>
<proteinExistence type="predicted"/>
<evidence type="ECO:0000313" key="2">
    <source>
        <dbReference type="Proteomes" id="UP000219068"/>
    </source>
</evidence>
<sequence length="321" mass="35451">MHICAPPKALLGAWLTHYPSVVGRYGHLLIEQAGTSDAELIEGLRSYFESAHLDARQKFHEFIGMSLHPDGDAAGANARYPNCLPLTTQRGLFGEALAGLITETFEYVGDHEWNVPVFLFRFHDDAKRYLFNLARDPALIRQTIGRFGSDFIAIALDGDGAVYRFVSGEAKWRETMTPGQIDTLLLGDKIESPKGSGNLEHDGKGIWHKVNKEVPIPDGLRQLQEILKEQAADEFSAAILSIDEALVLENPQSIPKTDLIFLVGNDPARRSSGVPHVEWKKQPEEYTAGNDLQVVEVYLSGGTALIKKLYSSLWPEGGDDA</sequence>
<reference evidence="1 2" key="1">
    <citation type="submission" date="2017-08" db="EMBL/GenBank/DDBJ databases">
        <authorList>
            <person name="de Groot N.N."/>
        </authorList>
    </citation>
    <scope>NUCLEOTIDE SEQUENCE [LARGE SCALE GENOMIC DNA]</scope>
    <source>
        <strain evidence="1 2">USBA 78</strain>
    </source>
</reference>
<accession>A0A285RSS0</accession>